<protein>
    <submittedName>
        <fullName evidence="2">Mitofilin</fullName>
    </submittedName>
</protein>
<accession>A0A183C9E1</accession>
<name>A0A183C9E1_GLOPA</name>
<reference evidence="2" key="2">
    <citation type="submission" date="2016-06" db="UniProtKB">
        <authorList>
            <consortium name="WormBaseParasite"/>
        </authorList>
    </citation>
    <scope>IDENTIFICATION</scope>
</reference>
<dbReference type="Proteomes" id="UP000050741">
    <property type="component" value="Unassembled WGS sequence"/>
</dbReference>
<dbReference type="WBParaSite" id="GPLIN_000948900">
    <property type="protein sequence ID" value="GPLIN_000948900"/>
    <property type="gene ID" value="GPLIN_000948900"/>
</dbReference>
<dbReference type="AlphaFoldDB" id="A0A183C9E1"/>
<proteinExistence type="predicted"/>
<evidence type="ECO:0000313" key="2">
    <source>
        <dbReference type="WBParaSite" id="GPLIN_000948900"/>
    </source>
</evidence>
<evidence type="ECO:0000313" key="1">
    <source>
        <dbReference type="Proteomes" id="UP000050741"/>
    </source>
</evidence>
<sequence length="604" mass="67385">MFKYSGTFYALCAAIFYLKVPSNEAMNASTAAAAGKALRVGGQAIKTSVRGNATKKMVESVAQKANKVPGPVKNAGKLGEKIVQNVSHAPQFRSFEQFRTMATETLKQQYNVQKACIKNVKSQMLFGLDKLPPNAQQLVHVPTSLTSNAVTANAVRNAMHKVGGRMREIIWSMSNTIKKLPPKTSALLAMIFGFADVNHTRDEWTQASLTGLINPESAGFSLPRTLEEFKEGLANAAMDILPDFAFAVPVAMFVANPPAAMLWAGWIAVGEYFAKKSWSLILRDVVLPTEQGERFKKMLEENKLPAKRVFKKEEDAGGDGGDGTEKDKEMALRADNKQPVDGVEKAEESKGKQVSIKDAIADSQVDSNLYQYLFMNTLRAYFVIGTSIYSYFAKEIVKDNDEQMTALALEMKHNTKKNEEASTVKQKKDQKKLSEWVEKVERVNDVITAELQETERKDFQVLAKEIAHRIIYKKTAPVEGSSDLGNSLQTTADLISEMSSSPAVLEEMVKVKLGNRTKPKGMQSNDEKREKHFPTFVLAKPELVANNANIQFLPIFNEIEMNELNVLFKEKVNNVIKQINAVKQFKEAGEQRQNEKREKAKENW</sequence>
<keyword evidence="1" id="KW-1185">Reference proteome</keyword>
<organism evidence="1 2">
    <name type="scientific">Globodera pallida</name>
    <name type="common">Potato cyst nematode worm</name>
    <name type="synonym">Heterodera pallida</name>
    <dbReference type="NCBI Taxonomy" id="36090"/>
    <lineage>
        <taxon>Eukaryota</taxon>
        <taxon>Metazoa</taxon>
        <taxon>Ecdysozoa</taxon>
        <taxon>Nematoda</taxon>
        <taxon>Chromadorea</taxon>
        <taxon>Rhabditida</taxon>
        <taxon>Tylenchina</taxon>
        <taxon>Tylenchomorpha</taxon>
        <taxon>Tylenchoidea</taxon>
        <taxon>Heteroderidae</taxon>
        <taxon>Heteroderinae</taxon>
        <taxon>Globodera</taxon>
    </lineage>
</organism>
<reference evidence="1" key="1">
    <citation type="submission" date="2014-05" db="EMBL/GenBank/DDBJ databases">
        <title>The genome and life-stage specific transcriptomes of Globodera pallida elucidate key aspects of plant parasitism by a cyst nematode.</title>
        <authorList>
            <person name="Cotton J.A."/>
            <person name="Lilley C.J."/>
            <person name="Jones L.M."/>
            <person name="Kikuchi T."/>
            <person name="Reid A.J."/>
            <person name="Thorpe P."/>
            <person name="Tsai I.J."/>
            <person name="Beasley H."/>
            <person name="Blok V."/>
            <person name="Cock P.J.A."/>
            <person name="Van den Akker S.E."/>
            <person name="Holroyd N."/>
            <person name="Hunt M."/>
            <person name="Mantelin S."/>
            <person name="Naghra H."/>
            <person name="Pain A."/>
            <person name="Palomares-Rius J.E."/>
            <person name="Zarowiecki M."/>
            <person name="Berriman M."/>
            <person name="Jones J.T."/>
            <person name="Urwin P.E."/>
        </authorList>
    </citation>
    <scope>NUCLEOTIDE SEQUENCE [LARGE SCALE GENOMIC DNA]</scope>
    <source>
        <strain evidence="1">Lindley</strain>
    </source>
</reference>